<name>A0A7Y9XVG9_9SPHN</name>
<organism evidence="1 2">
    <name type="scientific">Novosphingobium marinum</name>
    <dbReference type="NCBI Taxonomy" id="1514948"/>
    <lineage>
        <taxon>Bacteria</taxon>
        <taxon>Pseudomonadati</taxon>
        <taxon>Pseudomonadota</taxon>
        <taxon>Alphaproteobacteria</taxon>
        <taxon>Sphingomonadales</taxon>
        <taxon>Sphingomonadaceae</taxon>
        <taxon>Novosphingobium</taxon>
    </lineage>
</organism>
<sequence>MKNAKIGAAICKAGLFETASVRTDADGNAVSYLTPRTVKVSATPAP</sequence>
<dbReference type="Proteomes" id="UP000522081">
    <property type="component" value="Unassembled WGS sequence"/>
</dbReference>
<dbReference type="EMBL" id="JACBZF010000002">
    <property type="protein sequence ID" value="NYH95339.1"/>
    <property type="molecule type" value="Genomic_DNA"/>
</dbReference>
<protein>
    <submittedName>
        <fullName evidence="1">Uncharacterized protein</fullName>
    </submittedName>
</protein>
<accession>A0A7Y9XVG9</accession>
<dbReference type="AlphaFoldDB" id="A0A7Y9XVG9"/>
<evidence type="ECO:0000313" key="1">
    <source>
        <dbReference type="EMBL" id="NYH95339.1"/>
    </source>
</evidence>
<gene>
    <name evidence="1" type="ORF">FHS75_001658</name>
</gene>
<dbReference type="RefSeq" id="WP_179407197.1">
    <property type="nucleotide sequence ID" value="NZ_BMGF01000002.1"/>
</dbReference>
<comment type="caution">
    <text evidence="1">The sequence shown here is derived from an EMBL/GenBank/DDBJ whole genome shotgun (WGS) entry which is preliminary data.</text>
</comment>
<reference evidence="1 2" key="1">
    <citation type="submission" date="2020-07" db="EMBL/GenBank/DDBJ databases">
        <title>Genomic Encyclopedia of Type Strains, Phase IV (KMG-IV): sequencing the most valuable type-strain genomes for metagenomic binning, comparative biology and taxonomic classification.</title>
        <authorList>
            <person name="Goeker M."/>
        </authorList>
    </citation>
    <scope>NUCLEOTIDE SEQUENCE [LARGE SCALE GENOMIC DNA]</scope>
    <source>
        <strain evidence="1 2">DSM 29043</strain>
    </source>
</reference>
<evidence type="ECO:0000313" key="2">
    <source>
        <dbReference type="Proteomes" id="UP000522081"/>
    </source>
</evidence>
<keyword evidence="2" id="KW-1185">Reference proteome</keyword>
<proteinExistence type="predicted"/>